<feature type="region of interest" description="Disordered" evidence="1">
    <location>
        <begin position="186"/>
        <end position="381"/>
    </location>
</feature>
<protein>
    <recommendedName>
        <fullName evidence="5">Type IV pilus biogenesis protein PilP</fullName>
    </recommendedName>
</protein>
<keyword evidence="2" id="KW-0472">Membrane</keyword>
<dbReference type="STRING" id="74348.SAMN04488523_10139"/>
<evidence type="ECO:0000256" key="1">
    <source>
        <dbReference type="SAM" id="MobiDB-lite"/>
    </source>
</evidence>
<dbReference type="Proteomes" id="UP000198977">
    <property type="component" value="Unassembled WGS sequence"/>
</dbReference>
<feature type="compositionally biased region" description="Basic and acidic residues" evidence="1">
    <location>
        <begin position="186"/>
        <end position="199"/>
    </location>
</feature>
<evidence type="ECO:0000313" key="4">
    <source>
        <dbReference type="Proteomes" id="UP000198977"/>
    </source>
</evidence>
<feature type="compositionally biased region" description="Low complexity" evidence="1">
    <location>
        <begin position="428"/>
        <end position="444"/>
    </location>
</feature>
<reference evidence="3 4" key="1">
    <citation type="submission" date="2016-10" db="EMBL/GenBank/DDBJ databases">
        <authorList>
            <person name="de Groot N.N."/>
        </authorList>
    </citation>
    <scope>NUCLEOTIDE SEQUENCE [LARGE SCALE GENOMIC DNA]</scope>
    <source>
        <strain evidence="3 4">DSM 11443</strain>
    </source>
</reference>
<organism evidence="3 4">
    <name type="scientific">Sulfitobacter brevis</name>
    <dbReference type="NCBI Taxonomy" id="74348"/>
    <lineage>
        <taxon>Bacteria</taxon>
        <taxon>Pseudomonadati</taxon>
        <taxon>Pseudomonadota</taxon>
        <taxon>Alphaproteobacteria</taxon>
        <taxon>Rhodobacterales</taxon>
        <taxon>Roseobacteraceae</taxon>
        <taxon>Sulfitobacter</taxon>
    </lineage>
</organism>
<feature type="compositionally biased region" description="Pro residues" evidence="1">
    <location>
        <begin position="332"/>
        <end position="351"/>
    </location>
</feature>
<keyword evidence="2" id="KW-0812">Transmembrane</keyword>
<evidence type="ECO:0000313" key="3">
    <source>
        <dbReference type="EMBL" id="SFD45943.1"/>
    </source>
</evidence>
<dbReference type="AlphaFoldDB" id="A0A1I1SPY0"/>
<keyword evidence="4" id="KW-1185">Reference proteome</keyword>
<feature type="compositionally biased region" description="Pro residues" evidence="1">
    <location>
        <begin position="264"/>
        <end position="312"/>
    </location>
</feature>
<name>A0A1I1SPY0_9RHOB</name>
<feature type="compositionally biased region" description="Low complexity" evidence="1">
    <location>
        <begin position="362"/>
        <end position="381"/>
    </location>
</feature>
<dbReference type="OrthoDB" id="7870459at2"/>
<feature type="region of interest" description="Disordered" evidence="1">
    <location>
        <begin position="423"/>
        <end position="480"/>
    </location>
</feature>
<keyword evidence="2" id="KW-1133">Transmembrane helix</keyword>
<dbReference type="EMBL" id="FOMW01000001">
    <property type="protein sequence ID" value="SFD45943.1"/>
    <property type="molecule type" value="Genomic_DNA"/>
</dbReference>
<accession>A0A1I1SPY0</accession>
<proteinExistence type="predicted"/>
<evidence type="ECO:0000256" key="2">
    <source>
        <dbReference type="SAM" id="Phobius"/>
    </source>
</evidence>
<feature type="transmembrane region" description="Helical" evidence="2">
    <location>
        <begin position="500"/>
        <end position="524"/>
    </location>
</feature>
<dbReference type="RefSeq" id="WP_093921814.1">
    <property type="nucleotide sequence ID" value="NZ_FOMW01000001.1"/>
</dbReference>
<evidence type="ECO:0008006" key="5">
    <source>
        <dbReference type="Google" id="ProtNLM"/>
    </source>
</evidence>
<gene>
    <name evidence="3" type="ORF">SAMN04488523_10139</name>
</gene>
<sequence length="959" mass="98847">MKPNFALSLSFDGIRLLHRTAGGWRLVGEVALEAEDMAAELAMLRKTATSLEPGGVRSKILIPNGQIKYLTIQTPGAEQPKRRAAATEALAGATPYAVSELVFDISTEGPRTHIAAVARETLEEAEAFAVEHRFHPVSFAAMPEDETFVGEPFFGLTETSGTLLESGEKVEPDSVAVVVVGDSKTADHDTAPARQEGADKASGTVVAAAMAAPDEPPASAPIEIPEPANAPIPADPTPDSVPDELPQPTDPTPPAAPKKTPEVPADPTPAPTPQEAPQPAEPDPVAPPAEVPSPVAPQPKSPPLESPTPPAPETRAATASQPVGVALRNGPQLPPTHPAAKPPAPQSPPVKPSLGAANRAGNASKPSAPAVAASKPATANVDPLAISTGFISRRGAENAPALGAAKPVVPDAVRPVPAVALSASKAQSSNTPPTASTESPAPAAKAGFLSRRKLKAAGTQPRKAEQSAPTGRAAARASEAERMTVFGARRSAGIGGKPRFLGLMLTLALLVFLAGVAAWASVFLDDGRGISRLFGDRAPKTVTAPTSEDAAIAPQAALVPQPAPENPVATVETASLEPGLSDEDGAILDALSEPVLPEPDTPPTEAEIDAKYAATGIWMYAPSVPPEPAGLIDIEDLYLTSIDPVSTSTDAVALPAAESFASDLLLASLSSPAAAGTNFALGPDGMVIPTAQGAISPDGVTVYLGRPEKVPPATMARFQAVPQETSVAAEQSALAAFRPKTRPEDLEETTERSQLDGLTRSELADFRPALRAKSLQEAAQEALNAEKVEQAAVVSAQDTRAAVAAALLSPPVVPEPEVVPTVGADATKFAVASSVRPDTRPRNFGRLVKRAEKLAPREETVVASAAAVAPRVVQPSIPSKTSVAKQATTSNAINLRKINLIGVYGKPSERRALVRLGNGRYQKLVVGDKIDGGRVSAIGDSELRYSKGGRNVVLKMPNT</sequence>